<keyword evidence="1" id="KW-0732">Signal</keyword>
<name>A0A2G9RW47_AQUCT</name>
<gene>
    <name evidence="2" type="ORF">AB205_0115270</name>
</gene>
<dbReference type="AlphaFoldDB" id="A0A2G9RW47"/>
<feature type="signal peptide" evidence="1">
    <location>
        <begin position="1"/>
        <end position="16"/>
    </location>
</feature>
<proteinExistence type="predicted"/>
<dbReference type="OrthoDB" id="2014092at2759"/>
<accession>A0A2G9RW47</accession>
<sequence length="87" mass="10182">MLLLVLILQLVAAVLGFIFSGMVLEKASNVMSKAIIRYREDADLENFIDYIQKKVRFFFNNRKQYQCIDQSSCILSELWIYHSIPMS</sequence>
<evidence type="ECO:0000313" key="2">
    <source>
        <dbReference type="EMBL" id="PIO32137.1"/>
    </source>
</evidence>
<evidence type="ECO:0000313" key="3">
    <source>
        <dbReference type="Proteomes" id="UP000228934"/>
    </source>
</evidence>
<dbReference type="Proteomes" id="UP000228934">
    <property type="component" value="Unassembled WGS sequence"/>
</dbReference>
<evidence type="ECO:0000256" key="1">
    <source>
        <dbReference type="SAM" id="SignalP"/>
    </source>
</evidence>
<keyword evidence="3" id="KW-1185">Reference proteome</keyword>
<reference evidence="3" key="1">
    <citation type="journal article" date="2017" name="Nat. Commun.">
        <title>The North American bullfrog draft genome provides insight into hormonal regulation of long noncoding RNA.</title>
        <authorList>
            <person name="Hammond S.A."/>
            <person name="Warren R.L."/>
            <person name="Vandervalk B.P."/>
            <person name="Kucuk E."/>
            <person name="Khan H."/>
            <person name="Gibb E.A."/>
            <person name="Pandoh P."/>
            <person name="Kirk H."/>
            <person name="Zhao Y."/>
            <person name="Jones M."/>
            <person name="Mungall A.J."/>
            <person name="Coope R."/>
            <person name="Pleasance S."/>
            <person name="Moore R.A."/>
            <person name="Holt R.A."/>
            <person name="Round J.M."/>
            <person name="Ohora S."/>
            <person name="Walle B.V."/>
            <person name="Veldhoen N."/>
            <person name="Helbing C.C."/>
            <person name="Birol I."/>
        </authorList>
    </citation>
    <scope>NUCLEOTIDE SEQUENCE [LARGE SCALE GENOMIC DNA]</scope>
</reference>
<protein>
    <submittedName>
        <fullName evidence="2">Uncharacterized protein</fullName>
    </submittedName>
</protein>
<dbReference type="EMBL" id="KV931806">
    <property type="protein sequence ID" value="PIO32137.1"/>
    <property type="molecule type" value="Genomic_DNA"/>
</dbReference>
<feature type="chain" id="PRO_5013950338" evidence="1">
    <location>
        <begin position="17"/>
        <end position="87"/>
    </location>
</feature>
<organism evidence="2 3">
    <name type="scientific">Aquarana catesbeiana</name>
    <name type="common">American bullfrog</name>
    <name type="synonym">Rana catesbeiana</name>
    <dbReference type="NCBI Taxonomy" id="8400"/>
    <lineage>
        <taxon>Eukaryota</taxon>
        <taxon>Metazoa</taxon>
        <taxon>Chordata</taxon>
        <taxon>Craniata</taxon>
        <taxon>Vertebrata</taxon>
        <taxon>Euteleostomi</taxon>
        <taxon>Amphibia</taxon>
        <taxon>Batrachia</taxon>
        <taxon>Anura</taxon>
        <taxon>Neobatrachia</taxon>
        <taxon>Ranoidea</taxon>
        <taxon>Ranidae</taxon>
        <taxon>Aquarana</taxon>
    </lineage>
</organism>